<proteinExistence type="inferred from homology"/>
<comment type="caution">
    <text evidence="6">The sequence shown here is derived from an EMBL/GenBank/DDBJ whole genome shotgun (WGS) entry which is preliminary data.</text>
</comment>
<evidence type="ECO:0000313" key="7">
    <source>
        <dbReference type="Proteomes" id="UP000229238"/>
    </source>
</evidence>
<evidence type="ECO:0000256" key="3">
    <source>
        <dbReference type="ARBA" id="ARBA00022842"/>
    </source>
</evidence>
<dbReference type="GO" id="GO:0016787">
    <property type="term" value="F:hydrolase activity"/>
    <property type="evidence" value="ECO:0007669"/>
    <property type="project" value="UniProtKB-KW"/>
</dbReference>
<dbReference type="PROSITE" id="PS51462">
    <property type="entry name" value="NUDIX"/>
    <property type="match status" value="1"/>
</dbReference>
<comment type="cofactor">
    <cofactor evidence="1">
        <name>Mg(2+)</name>
        <dbReference type="ChEBI" id="CHEBI:18420"/>
    </cofactor>
</comment>
<dbReference type="InterPro" id="IPR000086">
    <property type="entry name" value="NUDIX_hydrolase_dom"/>
</dbReference>
<keyword evidence="3" id="KW-0460">Magnesium</keyword>
<organism evidence="6 7">
    <name type="scientific">Candidatus Nealsonbacteria bacterium CG_4_8_14_3_um_filter_40_11</name>
    <dbReference type="NCBI Taxonomy" id="1974690"/>
    <lineage>
        <taxon>Bacteria</taxon>
        <taxon>Candidatus Nealsoniibacteriota</taxon>
    </lineage>
</organism>
<name>A0A2M7IKP4_9BACT</name>
<evidence type="ECO:0000259" key="5">
    <source>
        <dbReference type="PROSITE" id="PS51462"/>
    </source>
</evidence>
<accession>A0A2M7IKP4</accession>
<gene>
    <name evidence="6" type="ORF">COZ92_00380</name>
</gene>
<evidence type="ECO:0000313" key="6">
    <source>
        <dbReference type="EMBL" id="PIW90549.1"/>
    </source>
</evidence>
<dbReference type="AlphaFoldDB" id="A0A2M7IKP4"/>
<dbReference type="PANTHER" id="PTHR43046">
    <property type="entry name" value="GDP-MANNOSE MANNOSYL HYDROLASE"/>
    <property type="match status" value="1"/>
</dbReference>
<dbReference type="Proteomes" id="UP000229238">
    <property type="component" value="Unassembled WGS sequence"/>
</dbReference>
<dbReference type="PROSITE" id="PS00893">
    <property type="entry name" value="NUDIX_BOX"/>
    <property type="match status" value="1"/>
</dbReference>
<dbReference type="PRINTS" id="PR00502">
    <property type="entry name" value="NUDIXFAMILY"/>
</dbReference>
<dbReference type="InterPro" id="IPR020476">
    <property type="entry name" value="Nudix_hydrolase"/>
</dbReference>
<evidence type="ECO:0000256" key="4">
    <source>
        <dbReference type="RuleBase" id="RU003476"/>
    </source>
</evidence>
<protein>
    <submittedName>
        <fullName evidence="6">ADP-ribose pyrophosphatase</fullName>
    </submittedName>
</protein>
<dbReference type="InterPro" id="IPR015797">
    <property type="entry name" value="NUDIX_hydrolase-like_dom_sf"/>
</dbReference>
<feature type="domain" description="Nudix hydrolase" evidence="5">
    <location>
        <begin position="6"/>
        <end position="139"/>
    </location>
</feature>
<reference evidence="7" key="1">
    <citation type="submission" date="2017-09" db="EMBL/GenBank/DDBJ databases">
        <title>Depth-based differentiation of microbial function through sediment-hosted aquifers and enrichment of novel symbionts in the deep terrestrial subsurface.</title>
        <authorList>
            <person name="Probst A.J."/>
            <person name="Ladd B."/>
            <person name="Jarett J.K."/>
            <person name="Geller-Mcgrath D.E."/>
            <person name="Sieber C.M.K."/>
            <person name="Emerson J.B."/>
            <person name="Anantharaman K."/>
            <person name="Thomas B.C."/>
            <person name="Malmstrom R."/>
            <person name="Stieglmeier M."/>
            <person name="Klingl A."/>
            <person name="Woyke T."/>
            <person name="Ryan C.M."/>
            <person name="Banfield J.F."/>
        </authorList>
    </citation>
    <scope>NUCLEOTIDE SEQUENCE [LARGE SCALE GENOMIC DNA]</scope>
</reference>
<dbReference type="PANTHER" id="PTHR43046:SF12">
    <property type="entry name" value="GDP-MANNOSE MANNOSYL HYDROLASE"/>
    <property type="match status" value="1"/>
</dbReference>
<evidence type="ECO:0000256" key="2">
    <source>
        <dbReference type="ARBA" id="ARBA00022801"/>
    </source>
</evidence>
<dbReference type="EMBL" id="PFHH01000009">
    <property type="protein sequence ID" value="PIW90549.1"/>
    <property type="molecule type" value="Genomic_DNA"/>
</dbReference>
<sequence length="141" mass="16429">MSEKMYPEPIVGALVFNQEGKIFLLASPKWQGKYGLPGGHIELDENIEQAIKRELKEETNLAVFDIQFLMTQECIFSEEFYKKKHFIFLDYICKAKNEDVVLDGREGTGHVWVTIDESLKLSLNPYTKNTILEYKNRHLNK</sequence>
<dbReference type="InterPro" id="IPR020084">
    <property type="entry name" value="NUDIX_hydrolase_CS"/>
</dbReference>
<dbReference type="SUPFAM" id="SSF55811">
    <property type="entry name" value="Nudix"/>
    <property type="match status" value="1"/>
</dbReference>
<dbReference type="Pfam" id="PF00293">
    <property type="entry name" value="NUDIX"/>
    <property type="match status" value="1"/>
</dbReference>
<comment type="similarity">
    <text evidence="4">Belongs to the Nudix hydrolase family.</text>
</comment>
<dbReference type="Gene3D" id="3.90.79.10">
    <property type="entry name" value="Nucleoside Triphosphate Pyrophosphohydrolase"/>
    <property type="match status" value="1"/>
</dbReference>
<evidence type="ECO:0000256" key="1">
    <source>
        <dbReference type="ARBA" id="ARBA00001946"/>
    </source>
</evidence>
<keyword evidence="2 4" id="KW-0378">Hydrolase</keyword>